<accession>A0A8T0H6K1</accession>
<evidence type="ECO:0000313" key="2">
    <source>
        <dbReference type="EMBL" id="KAG0567581.1"/>
    </source>
</evidence>
<dbReference type="PANTHER" id="PTHR38016:SF1">
    <property type="entry name" value="LIMITING CO2-INDUCIBLE PROTEIN B_C BETA CARBONYIC ANHYDRASE DOMAIN-CONTAINING PROTEIN"/>
    <property type="match status" value="1"/>
</dbReference>
<sequence>MAEHLEGRQASPQALETIAKYFPVALVEDAFFQTAHDTLQELGFKRDNTFVLVNTCRDELARPISHFFDKHYGHTFNLSGISGIITAGTLGFIAATSHAPTNPDGRDKYVFIGATHTAVDENGKEGAVVREGQGSVSNACGAIEAILGEIHAGTQQNGTIREDNVEYDTLKKKIFAKNLPAHPTNFDLTKITAQAITHTIEDHIAKTVDPTKSDYAVIVGVQIHAGVKAGLWTPESVIDYFAPVTSYTVIKGVKHELKVEGKKLVVA</sequence>
<dbReference type="PANTHER" id="PTHR38016">
    <property type="entry name" value="UNNAMED PRODUCT"/>
    <property type="match status" value="1"/>
</dbReference>
<evidence type="ECO:0000259" key="1">
    <source>
        <dbReference type="Pfam" id="PF18599"/>
    </source>
</evidence>
<dbReference type="OrthoDB" id="2014244at2759"/>
<comment type="caution">
    <text evidence="2">The sequence shown here is derived from an EMBL/GenBank/DDBJ whole genome shotgun (WGS) entry which is preliminary data.</text>
</comment>
<dbReference type="AlphaFoldDB" id="A0A8T0H6K1"/>
<reference evidence="2" key="1">
    <citation type="submission" date="2020-06" db="EMBL/GenBank/DDBJ databases">
        <title>WGS assembly of Ceratodon purpureus strain R40.</title>
        <authorList>
            <person name="Carey S.B."/>
            <person name="Jenkins J."/>
            <person name="Shu S."/>
            <person name="Lovell J.T."/>
            <person name="Sreedasyam A."/>
            <person name="Maumus F."/>
            <person name="Tiley G.P."/>
            <person name="Fernandez-Pozo N."/>
            <person name="Barry K."/>
            <person name="Chen C."/>
            <person name="Wang M."/>
            <person name="Lipzen A."/>
            <person name="Daum C."/>
            <person name="Saski C.A."/>
            <person name="Payton A.C."/>
            <person name="Mcbreen J.C."/>
            <person name="Conrad R.E."/>
            <person name="Kollar L.M."/>
            <person name="Olsson S."/>
            <person name="Huttunen S."/>
            <person name="Landis J.B."/>
            <person name="Wickett N.J."/>
            <person name="Johnson M.G."/>
            <person name="Rensing S.A."/>
            <person name="Grimwood J."/>
            <person name="Schmutz J."/>
            <person name="Mcdaniel S.F."/>
        </authorList>
    </citation>
    <scope>NUCLEOTIDE SEQUENCE</scope>
    <source>
        <strain evidence="2">R40</strain>
    </source>
</reference>
<keyword evidence="3" id="KW-1185">Reference proteome</keyword>
<dbReference type="Proteomes" id="UP000822688">
    <property type="component" value="Chromosome 7"/>
</dbReference>
<dbReference type="Pfam" id="PF18599">
    <property type="entry name" value="LCIB_C_CA"/>
    <property type="match status" value="1"/>
</dbReference>
<feature type="domain" description="Limiting CO2-inducible protein B/C beta carbonyic anhydrase" evidence="1">
    <location>
        <begin position="27"/>
        <end position="248"/>
    </location>
</feature>
<evidence type="ECO:0000313" key="3">
    <source>
        <dbReference type="Proteomes" id="UP000822688"/>
    </source>
</evidence>
<organism evidence="2 3">
    <name type="scientific">Ceratodon purpureus</name>
    <name type="common">Fire moss</name>
    <name type="synonym">Dicranum purpureum</name>
    <dbReference type="NCBI Taxonomy" id="3225"/>
    <lineage>
        <taxon>Eukaryota</taxon>
        <taxon>Viridiplantae</taxon>
        <taxon>Streptophyta</taxon>
        <taxon>Embryophyta</taxon>
        <taxon>Bryophyta</taxon>
        <taxon>Bryophytina</taxon>
        <taxon>Bryopsida</taxon>
        <taxon>Dicranidae</taxon>
        <taxon>Pseudoditrichales</taxon>
        <taxon>Ditrichaceae</taxon>
        <taxon>Ceratodon</taxon>
    </lineage>
</organism>
<dbReference type="EMBL" id="CM026428">
    <property type="protein sequence ID" value="KAG0567581.1"/>
    <property type="molecule type" value="Genomic_DNA"/>
</dbReference>
<protein>
    <recommendedName>
        <fullName evidence="1">Limiting CO2-inducible protein B/C beta carbonyic anhydrase domain-containing protein</fullName>
    </recommendedName>
</protein>
<name>A0A8T0H6K1_CERPU</name>
<gene>
    <name evidence="2" type="ORF">KC19_7G145400</name>
</gene>
<proteinExistence type="predicted"/>
<dbReference type="InterPro" id="IPR040703">
    <property type="entry name" value="LCIB/C_CA"/>
</dbReference>